<sequence>MMRLTLTTFLTLDGVMQGPGGPDEDRSGGFESGGWVPPHFDEGLGGYVTEIFGRADAFLLGRNTYDIFAAWWPYADPADPIGAALNRLPKYVATNRDDELTWAGSRRLDGDLATAVGALKRQPGRELQVHGCGRLAASLIREGLIDAYHLMIFPVVLGTGRRLFVDGVPPAGLRLVDHRSTAAGVTMLTYHAAGAPVFGAMGN</sequence>
<dbReference type="InterPro" id="IPR050765">
    <property type="entry name" value="Riboflavin_Biosynth_HTPR"/>
</dbReference>
<dbReference type="SUPFAM" id="SSF53597">
    <property type="entry name" value="Dihydrofolate reductase-like"/>
    <property type="match status" value="1"/>
</dbReference>
<organism evidence="3 4">
    <name type="scientific">Micromonospora endophytica</name>
    <dbReference type="NCBI Taxonomy" id="515350"/>
    <lineage>
        <taxon>Bacteria</taxon>
        <taxon>Bacillati</taxon>
        <taxon>Actinomycetota</taxon>
        <taxon>Actinomycetes</taxon>
        <taxon>Micromonosporales</taxon>
        <taxon>Micromonosporaceae</taxon>
        <taxon>Micromonospora</taxon>
    </lineage>
</organism>
<dbReference type="GO" id="GO:0008703">
    <property type="term" value="F:5-amino-6-(5-phosphoribosylamino)uracil reductase activity"/>
    <property type="evidence" value="ECO:0007669"/>
    <property type="project" value="InterPro"/>
</dbReference>
<proteinExistence type="predicted"/>
<evidence type="ECO:0000313" key="4">
    <source>
        <dbReference type="Proteomes" id="UP000248627"/>
    </source>
</evidence>
<dbReference type="PANTHER" id="PTHR38011:SF2">
    <property type="entry name" value="BIFUNCTIONAL DEAMINASE-REDUCTASE DOMAIN PROTEIN"/>
    <property type="match status" value="1"/>
</dbReference>
<dbReference type="InterPro" id="IPR024072">
    <property type="entry name" value="DHFR-like_dom_sf"/>
</dbReference>
<accession>A0A2W2D1B8</accession>
<dbReference type="InterPro" id="IPR002734">
    <property type="entry name" value="RibDG_C"/>
</dbReference>
<dbReference type="OrthoDB" id="3471694at2"/>
<dbReference type="Proteomes" id="UP000248627">
    <property type="component" value="Unassembled WGS sequence"/>
</dbReference>
<protein>
    <submittedName>
        <fullName evidence="3">Deaminase</fullName>
    </submittedName>
</protein>
<dbReference type="Gene3D" id="3.40.430.10">
    <property type="entry name" value="Dihydrofolate Reductase, subunit A"/>
    <property type="match status" value="1"/>
</dbReference>
<keyword evidence="4" id="KW-1185">Reference proteome</keyword>
<dbReference type="GO" id="GO:0009231">
    <property type="term" value="P:riboflavin biosynthetic process"/>
    <property type="evidence" value="ECO:0007669"/>
    <property type="project" value="InterPro"/>
</dbReference>
<evidence type="ECO:0000256" key="1">
    <source>
        <dbReference type="SAM" id="MobiDB-lite"/>
    </source>
</evidence>
<feature type="region of interest" description="Disordered" evidence="1">
    <location>
        <begin position="15"/>
        <end position="34"/>
    </location>
</feature>
<reference evidence="3 4" key="1">
    <citation type="submission" date="2018-01" db="EMBL/GenBank/DDBJ databases">
        <title>Draft genome sequence of Jishengella endophytica.</title>
        <authorList>
            <person name="Sahin N."/>
            <person name="Ay H."/>
            <person name="Saygin H."/>
        </authorList>
    </citation>
    <scope>NUCLEOTIDE SEQUENCE [LARGE SCALE GENOMIC DNA]</scope>
    <source>
        <strain evidence="3 4">DSM 45430</strain>
    </source>
</reference>
<feature type="domain" description="Bacterial bifunctional deaminase-reductase C-terminal" evidence="2">
    <location>
        <begin position="4"/>
        <end position="185"/>
    </location>
</feature>
<dbReference type="Pfam" id="PF01872">
    <property type="entry name" value="RibD_C"/>
    <property type="match status" value="1"/>
</dbReference>
<dbReference type="PANTHER" id="PTHR38011">
    <property type="entry name" value="DIHYDROFOLATE REDUCTASE FAMILY PROTEIN (AFU_ORTHOLOGUE AFUA_8G06820)"/>
    <property type="match status" value="1"/>
</dbReference>
<evidence type="ECO:0000313" key="3">
    <source>
        <dbReference type="EMBL" id="PZF97508.1"/>
    </source>
</evidence>
<gene>
    <name evidence="3" type="ORF">C1I93_11515</name>
</gene>
<comment type="caution">
    <text evidence="3">The sequence shown here is derived from an EMBL/GenBank/DDBJ whole genome shotgun (WGS) entry which is preliminary data.</text>
</comment>
<evidence type="ECO:0000259" key="2">
    <source>
        <dbReference type="Pfam" id="PF01872"/>
    </source>
</evidence>
<name>A0A2W2D1B8_9ACTN</name>
<dbReference type="AlphaFoldDB" id="A0A2W2D1B8"/>
<dbReference type="EMBL" id="POTX01000059">
    <property type="protein sequence ID" value="PZF97508.1"/>
    <property type="molecule type" value="Genomic_DNA"/>
</dbReference>